<dbReference type="GO" id="GO:0008033">
    <property type="term" value="P:tRNA processing"/>
    <property type="evidence" value="ECO:0007669"/>
    <property type="project" value="UniProtKB-KW"/>
</dbReference>
<dbReference type="InterPro" id="IPR015419">
    <property type="entry name" value="CTAG/Pcc1"/>
</dbReference>
<sequence length="151" mass="16071">RKVRCRDTGSHTPSGEGSGGILKVEDLSALSFLPIPPEEPGPGRDTASAARGPGMRPLICTLCVPFPTLLEVEIAHGFLALDAEPHQRVAGKDLPVSGRILAVPGIAEDCHLLRISIINVLDQLSLVVRTVWSFGRPPFPTKPGLGKWGEV</sequence>
<reference evidence="11" key="1">
    <citation type="submission" date="2025-08" db="UniProtKB">
        <authorList>
            <consortium name="Ensembl"/>
        </authorList>
    </citation>
    <scope>IDENTIFICATION</scope>
</reference>
<dbReference type="Gene3D" id="3.30.310.50">
    <property type="entry name" value="Alpha-D-phosphohexomutase, C-terminal domain"/>
    <property type="match status" value="1"/>
</dbReference>
<dbReference type="GO" id="GO:0005634">
    <property type="term" value="C:nucleus"/>
    <property type="evidence" value="ECO:0007669"/>
    <property type="project" value="UniProtKB-SubCell"/>
</dbReference>
<dbReference type="Proteomes" id="UP000694416">
    <property type="component" value="Unplaced"/>
</dbReference>
<comment type="function">
    <text evidence="7">Component of the EKC/KEOPS complex that is required for the formation of a threonylcarbamoyl group on adenosine at position 37 (t(6)A37) in tRNAs that read codons beginning with adenine. The complex is probably involved in the transfer of the threonylcarbamoyl moiety of threonylcarbamoyl-AMP (TC-AMP) to the N6 group of A37. LAGE3 functions as a dimerization module for the complex.</text>
</comment>
<dbReference type="GO" id="GO:0070525">
    <property type="term" value="P:tRNA threonylcarbamoyladenosine metabolic process"/>
    <property type="evidence" value="ECO:0007669"/>
    <property type="project" value="TreeGrafter"/>
</dbReference>
<dbReference type="PANTHER" id="PTHR31283:SF19">
    <property type="entry name" value="EKC_KEOPS COMPLEX SUBUNIT LAGE3"/>
    <property type="match status" value="1"/>
</dbReference>
<protein>
    <recommendedName>
        <fullName evidence="9">L antigen family member 3</fullName>
    </recommendedName>
</protein>
<dbReference type="FunFam" id="3.30.310.50:FF:000005">
    <property type="entry name" value="L antigen family member 3"/>
    <property type="match status" value="1"/>
</dbReference>
<keyword evidence="5" id="KW-0819">tRNA processing</keyword>
<dbReference type="GO" id="GO:0000408">
    <property type="term" value="C:EKC/KEOPS complex"/>
    <property type="evidence" value="ECO:0007669"/>
    <property type="project" value="TreeGrafter"/>
</dbReference>
<keyword evidence="4" id="KW-0963">Cytoplasm</keyword>
<keyword evidence="12" id="KW-1185">Reference proteome</keyword>
<evidence type="ECO:0000313" key="12">
    <source>
        <dbReference type="Proteomes" id="UP000694416"/>
    </source>
</evidence>
<evidence type="ECO:0000256" key="4">
    <source>
        <dbReference type="ARBA" id="ARBA00022490"/>
    </source>
</evidence>
<dbReference type="Ensembl" id="ENSPTET00000035843.1">
    <property type="protein sequence ID" value="ENSPTEP00000025302.1"/>
    <property type="gene ID" value="ENSPTEG00000025631.1"/>
</dbReference>
<dbReference type="Pfam" id="PF09341">
    <property type="entry name" value="Pcc1"/>
    <property type="match status" value="1"/>
</dbReference>
<evidence type="ECO:0000256" key="10">
    <source>
        <dbReference type="SAM" id="MobiDB-lite"/>
    </source>
</evidence>
<name>A0A8C9HW86_9PRIM</name>
<evidence type="ECO:0000256" key="9">
    <source>
        <dbReference type="ARBA" id="ARBA00076355"/>
    </source>
</evidence>
<comment type="subcellular location">
    <subcellularLocation>
        <location evidence="2">Cytoplasm</location>
    </subcellularLocation>
    <subcellularLocation>
        <location evidence="1">Nucleus</location>
    </subcellularLocation>
</comment>
<evidence type="ECO:0000256" key="1">
    <source>
        <dbReference type="ARBA" id="ARBA00004123"/>
    </source>
</evidence>
<feature type="region of interest" description="Disordered" evidence="10">
    <location>
        <begin position="1"/>
        <end position="21"/>
    </location>
</feature>
<evidence type="ECO:0000256" key="3">
    <source>
        <dbReference type="ARBA" id="ARBA00007073"/>
    </source>
</evidence>
<dbReference type="AlphaFoldDB" id="A0A8C9HW86"/>
<organism evidence="11 12">
    <name type="scientific">Piliocolobus tephrosceles</name>
    <name type="common">Ugandan red Colobus</name>
    <dbReference type="NCBI Taxonomy" id="591936"/>
    <lineage>
        <taxon>Eukaryota</taxon>
        <taxon>Metazoa</taxon>
        <taxon>Chordata</taxon>
        <taxon>Craniata</taxon>
        <taxon>Vertebrata</taxon>
        <taxon>Euteleostomi</taxon>
        <taxon>Mammalia</taxon>
        <taxon>Eutheria</taxon>
        <taxon>Euarchontoglires</taxon>
        <taxon>Primates</taxon>
        <taxon>Haplorrhini</taxon>
        <taxon>Catarrhini</taxon>
        <taxon>Cercopithecidae</taxon>
        <taxon>Colobinae</taxon>
        <taxon>Piliocolobus</taxon>
    </lineage>
</organism>
<evidence type="ECO:0000256" key="2">
    <source>
        <dbReference type="ARBA" id="ARBA00004496"/>
    </source>
</evidence>
<comment type="subunit">
    <text evidence="8">Component of the EKC/KEOPS complex composed of at least GON7, TP53RK, TPRKB, OSGEP and LAGE3; the whole complex dimerizes.</text>
</comment>
<reference evidence="11" key="2">
    <citation type="submission" date="2025-09" db="UniProtKB">
        <authorList>
            <consortium name="Ensembl"/>
        </authorList>
    </citation>
    <scope>IDENTIFICATION</scope>
</reference>
<evidence type="ECO:0000256" key="7">
    <source>
        <dbReference type="ARBA" id="ARBA00053047"/>
    </source>
</evidence>
<evidence type="ECO:0000256" key="8">
    <source>
        <dbReference type="ARBA" id="ARBA00062157"/>
    </source>
</evidence>
<keyword evidence="6" id="KW-0539">Nucleus</keyword>
<proteinExistence type="inferred from homology"/>
<dbReference type="PANTHER" id="PTHR31283">
    <property type="entry name" value="EKC/KEOPS COMPLEX SUBUNIT PCC1 FAMILY MEMBER"/>
    <property type="match status" value="1"/>
</dbReference>
<comment type="similarity">
    <text evidence="3">Belongs to the CTAG/PCC1 family.</text>
</comment>
<accession>A0A8C9HW86</accession>
<evidence type="ECO:0000313" key="11">
    <source>
        <dbReference type="Ensembl" id="ENSPTEP00000025302.1"/>
    </source>
</evidence>
<evidence type="ECO:0000256" key="5">
    <source>
        <dbReference type="ARBA" id="ARBA00022694"/>
    </source>
</evidence>
<evidence type="ECO:0000256" key="6">
    <source>
        <dbReference type="ARBA" id="ARBA00023242"/>
    </source>
</evidence>
<dbReference type="GO" id="GO:0005737">
    <property type="term" value="C:cytoplasm"/>
    <property type="evidence" value="ECO:0007669"/>
    <property type="project" value="UniProtKB-SubCell"/>
</dbReference>